<evidence type="ECO:0000256" key="5">
    <source>
        <dbReference type="RuleBase" id="RU000383"/>
    </source>
</evidence>
<evidence type="ECO:0000313" key="9">
    <source>
        <dbReference type="EMBL" id="KAG8049092.1"/>
    </source>
</evidence>
<organism evidence="9 10">
    <name type="scientific">Zizania palustris</name>
    <name type="common">Northern wild rice</name>
    <dbReference type="NCBI Taxonomy" id="103762"/>
    <lineage>
        <taxon>Eukaryota</taxon>
        <taxon>Viridiplantae</taxon>
        <taxon>Streptophyta</taxon>
        <taxon>Embryophyta</taxon>
        <taxon>Tracheophyta</taxon>
        <taxon>Spermatophyta</taxon>
        <taxon>Magnoliopsida</taxon>
        <taxon>Liliopsida</taxon>
        <taxon>Poales</taxon>
        <taxon>Poaceae</taxon>
        <taxon>BOP clade</taxon>
        <taxon>Oryzoideae</taxon>
        <taxon>Oryzeae</taxon>
        <taxon>Zizaniinae</taxon>
        <taxon>Zizania</taxon>
    </lineage>
</organism>
<dbReference type="PANTHER" id="PTHR10177">
    <property type="entry name" value="CYCLINS"/>
    <property type="match status" value="1"/>
</dbReference>
<dbReference type="InterPro" id="IPR004367">
    <property type="entry name" value="Cyclin_C-dom"/>
</dbReference>
<dbReference type="InterPro" id="IPR006671">
    <property type="entry name" value="Cyclin_N"/>
</dbReference>
<feature type="domain" description="Cyclin-like" evidence="7">
    <location>
        <begin position="259"/>
        <end position="347"/>
    </location>
</feature>
<feature type="region of interest" description="Disordered" evidence="6">
    <location>
        <begin position="1"/>
        <end position="26"/>
    </location>
</feature>
<dbReference type="FunFam" id="1.10.472.10:FF:000167">
    <property type="entry name" value="Mitotic cyclin 6"/>
    <property type="match status" value="1"/>
</dbReference>
<reference evidence="9" key="2">
    <citation type="submission" date="2021-02" db="EMBL/GenBank/DDBJ databases">
        <authorList>
            <person name="Kimball J.A."/>
            <person name="Haas M.W."/>
            <person name="Macchietto M."/>
            <person name="Kono T."/>
            <person name="Duquette J."/>
            <person name="Shao M."/>
        </authorList>
    </citation>
    <scope>NUCLEOTIDE SEQUENCE</scope>
    <source>
        <tissue evidence="9">Fresh leaf tissue</tissue>
    </source>
</reference>
<dbReference type="GO" id="GO:0051301">
    <property type="term" value="P:cell division"/>
    <property type="evidence" value="ECO:0007669"/>
    <property type="project" value="UniProtKB-KW"/>
</dbReference>
<evidence type="ECO:0000259" key="8">
    <source>
        <dbReference type="SMART" id="SM01332"/>
    </source>
</evidence>
<dbReference type="OrthoDB" id="5590282at2759"/>
<dbReference type="SMART" id="SM01332">
    <property type="entry name" value="Cyclin_C"/>
    <property type="match status" value="1"/>
</dbReference>
<evidence type="ECO:0000256" key="6">
    <source>
        <dbReference type="SAM" id="MobiDB-lite"/>
    </source>
</evidence>
<gene>
    <name evidence="9" type="ORF">GUJ93_ZPchr0009g1694</name>
</gene>
<accession>A0A8J5RH82</accession>
<evidence type="ECO:0000256" key="4">
    <source>
        <dbReference type="ARBA" id="ARBA00023306"/>
    </source>
</evidence>
<comment type="similarity">
    <text evidence="1">Belongs to the cyclin family. Cyclin AB subfamily.</text>
</comment>
<protein>
    <recommendedName>
        <fullName evidence="11">Cyclin N-terminal domain-containing protein</fullName>
    </recommendedName>
</protein>
<keyword evidence="4" id="KW-0131">Cell cycle</keyword>
<evidence type="ECO:0000313" key="10">
    <source>
        <dbReference type="Proteomes" id="UP000729402"/>
    </source>
</evidence>
<feature type="region of interest" description="Disordered" evidence="6">
    <location>
        <begin position="69"/>
        <end position="111"/>
    </location>
</feature>
<keyword evidence="3 5" id="KW-0195">Cyclin</keyword>
<feature type="domain" description="Cyclin-like" evidence="7">
    <location>
        <begin position="162"/>
        <end position="246"/>
    </location>
</feature>
<dbReference type="InterPro" id="IPR013763">
    <property type="entry name" value="Cyclin-like_dom"/>
</dbReference>
<keyword evidence="2" id="KW-0132">Cell division</keyword>
<evidence type="ECO:0000256" key="3">
    <source>
        <dbReference type="ARBA" id="ARBA00023127"/>
    </source>
</evidence>
<dbReference type="InterPro" id="IPR048258">
    <property type="entry name" value="Cyclins_cyclin-box"/>
</dbReference>
<evidence type="ECO:0008006" key="11">
    <source>
        <dbReference type="Google" id="ProtNLM"/>
    </source>
</evidence>
<dbReference type="Proteomes" id="UP000729402">
    <property type="component" value="Unassembled WGS sequence"/>
</dbReference>
<keyword evidence="10" id="KW-1185">Reference proteome</keyword>
<dbReference type="SMART" id="SM00385">
    <property type="entry name" value="CYCLIN"/>
    <property type="match status" value="2"/>
</dbReference>
<dbReference type="EMBL" id="JAAALK010000289">
    <property type="protein sequence ID" value="KAG8049092.1"/>
    <property type="molecule type" value="Genomic_DNA"/>
</dbReference>
<dbReference type="Pfam" id="PF02984">
    <property type="entry name" value="Cyclin_C"/>
    <property type="match status" value="1"/>
</dbReference>
<dbReference type="PROSITE" id="PS00292">
    <property type="entry name" value="CYCLINS"/>
    <property type="match status" value="1"/>
</dbReference>
<name>A0A8J5RH82_ZIZPA</name>
<dbReference type="InterPro" id="IPR039361">
    <property type="entry name" value="Cyclin"/>
</dbReference>
<feature type="domain" description="Cyclin C-terminal" evidence="8">
    <location>
        <begin position="255"/>
        <end position="378"/>
    </location>
</feature>
<dbReference type="Pfam" id="PF00134">
    <property type="entry name" value="Cyclin_N"/>
    <property type="match status" value="1"/>
</dbReference>
<feature type="compositionally biased region" description="Basic and acidic residues" evidence="6">
    <location>
        <begin position="74"/>
        <end position="83"/>
    </location>
</feature>
<dbReference type="FunFam" id="1.10.472.10:FF:000013">
    <property type="entry name" value="Cyclin A1"/>
    <property type="match status" value="1"/>
</dbReference>
<dbReference type="AlphaFoldDB" id="A0A8J5RH82"/>
<reference evidence="9" key="1">
    <citation type="journal article" date="2021" name="bioRxiv">
        <title>Whole Genome Assembly and Annotation of Northern Wild Rice, Zizania palustris L., Supports a Whole Genome Duplication in the Zizania Genus.</title>
        <authorList>
            <person name="Haas M."/>
            <person name="Kono T."/>
            <person name="Macchietto M."/>
            <person name="Millas R."/>
            <person name="McGilp L."/>
            <person name="Shao M."/>
            <person name="Duquette J."/>
            <person name="Hirsch C.N."/>
            <person name="Kimball J."/>
        </authorList>
    </citation>
    <scope>NUCLEOTIDE SEQUENCE</scope>
    <source>
        <tissue evidence="9">Fresh leaf tissue</tissue>
    </source>
</reference>
<evidence type="ECO:0000256" key="2">
    <source>
        <dbReference type="ARBA" id="ARBA00022618"/>
    </source>
</evidence>
<sequence>MADKENAAPAGASPPPPPPSRVTRAAVKRAAAVDVADPGAAKRKRVALCDLPTLSNAVIARQATYRSVKLSKPAKGDAEEVREPGAIASAGAEVPGGGSTAESASTPPPAAGGDHQLCAAYASDIYTYLRSMEVEARRQAAADYIEAVQVDVTANMRAILVDWLVEVAEEYKLVADTLYLAVSYIDRFLSAYPLRRHKLQLLGVAAMLIASKYEEISPPHVEDFCYITDNTYTRQEVVKMESDILKLLEFEMGSPTIKTFLRRFTRSSQEDKKRSALLLEFLGSYLAELSLLDYSCLRFLPSVVAAAVVFVAKFTIDPYTNPWSKKMQKLTGYKVSELKDCITAIHDLQLSRKCPSLTAIRDKYKTHRFKCVSTLLPPVDIPASYLQHLTDSLAMLNSAPPFSGIAQRQHVPQEAAPSPSSVHEGLGALDSEQFAAAASGDPFEARVRLSHVAPSSCSLAISSELSLFTGASSAGSISYHFADGFIKEDEVGSSREFFWCNN</sequence>
<evidence type="ECO:0000259" key="7">
    <source>
        <dbReference type="SMART" id="SM00385"/>
    </source>
</evidence>
<proteinExistence type="inferred from homology"/>
<evidence type="ECO:0000256" key="1">
    <source>
        <dbReference type="ARBA" id="ARBA00006955"/>
    </source>
</evidence>
<comment type="caution">
    <text evidence="9">The sequence shown here is derived from an EMBL/GenBank/DDBJ whole genome shotgun (WGS) entry which is preliminary data.</text>
</comment>